<evidence type="ECO:0000256" key="1">
    <source>
        <dbReference type="ARBA" id="ARBA00004141"/>
    </source>
</evidence>
<dbReference type="PANTHER" id="PTHR21716">
    <property type="entry name" value="TRANSMEMBRANE PROTEIN"/>
    <property type="match status" value="1"/>
</dbReference>
<feature type="transmembrane region" description="Helical" evidence="6">
    <location>
        <begin position="241"/>
        <end position="266"/>
    </location>
</feature>
<organism evidence="7 8">
    <name type="scientific">Croceicoccus pelagius</name>
    <dbReference type="NCBI Taxonomy" id="1703341"/>
    <lineage>
        <taxon>Bacteria</taxon>
        <taxon>Pseudomonadati</taxon>
        <taxon>Pseudomonadota</taxon>
        <taxon>Alphaproteobacteria</taxon>
        <taxon>Sphingomonadales</taxon>
        <taxon>Erythrobacteraceae</taxon>
        <taxon>Croceicoccus</taxon>
    </lineage>
</organism>
<keyword evidence="5 6" id="KW-0472">Membrane</keyword>
<accession>A0A916YDF8</accession>
<dbReference type="Pfam" id="PF01594">
    <property type="entry name" value="AI-2E_transport"/>
    <property type="match status" value="1"/>
</dbReference>
<comment type="similarity">
    <text evidence="2">Belongs to the autoinducer-2 exporter (AI-2E) (TC 2.A.86) family.</text>
</comment>
<feature type="transmembrane region" description="Helical" evidence="6">
    <location>
        <begin position="185"/>
        <end position="207"/>
    </location>
</feature>
<feature type="transmembrane region" description="Helical" evidence="6">
    <location>
        <begin position="306"/>
        <end position="323"/>
    </location>
</feature>
<dbReference type="Proteomes" id="UP000598997">
    <property type="component" value="Unassembled WGS sequence"/>
</dbReference>
<evidence type="ECO:0000256" key="6">
    <source>
        <dbReference type="SAM" id="Phobius"/>
    </source>
</evidence>
<evidence type="ECO:0000313" key="8">
    <source>
        <dbReference type="Proteomes" id="UP000598997"/>
    </source>
</evidence>
<evidence type="ECO:0000256" key="4">
    <source>
        <dbReference type="ARBA" id="ARBA00022989"/>
    </source>
</evidence>
<dbReference type="InterPro" id="IPR002549">
    <property type="entry name" value="AI-2E-like"/>
</dbReference>
<dbReference type="AlphaFoldDB" id="A0A916YDF8"/>
<gene>
    <name evidence="7" type="ORF">GCM10010989_13600</name>
</gene>
<dbReference type="GO" id="GO:0016020">
    <property type="term" value="C:membrane"/>
    <property type="evidence" value="ECO:0007669"/>
    <property type="project" value="UniProtKB-SubCell"/>
</dbReference>
<feature type="transmembrane region" description="Helical" evidence="6">
    <location>
        <begin position="102"/>
        <end position="124"/>
    </location>
</feature>
<comment type="caution">
    <text evidence="7">The sequence shown here is derived from an EMBL/GenBank/DDBJ whole genome shotgun (WGS) entry which is preliminary data.</text>
</comment>
<feature type="transmembrane region" description="Helical" evidence="6">
    <location>
        <begin position="272"/>
        <end position="299"/>
    </location>
</feature>
<keyword evidence="8" id="KW-1185">Reference proteome</keyword>
<evidence type="ECO:0000313" key="7">
    <source>
        <dbReference type="EMBL" id="GGD40820.1"/>
    </source>
</evidence>
<dbReference type="EMBL" id="BMIO01000004">
    <property type="protein sequence ID" value="GGD40820.1"/>
    <property type="molecule type" value="Genomic_DNA"/>
</dbReference>
<dbReference type="RefSeq" id="WP_066766805.1">
    <property type="nucleotide sequence ID" value="NZ_BMIO01000004.1"/>
</dbReference>
<dbReference type="GO" id="GO:0055085">
    <property type="term" value="P:transmembrane transport"/>
    <property type="evidence" value="ECO:0007669"/>
    <property type="project" value="TreeGrafter"/>
</dbReference>
<keyword evidence="3 6" id="KW-0812">Transmembrane</keyword>
<evidence type="ECO:0000256" key="2">
    <source>
        <dbReference type="ARBA" id="ARBA00009773"/>
    </source>
</evidence>
<feature type="transmembrane region" description="Helical" evidence="6">
    <location>
        <begin position="69"/>
        <end position="90"/>
    </location>
</feature>
<name>A0A916YDF8_9SPHN</name>
<dbReference type="OrthoDB" id="9799225at2"/>
<comment type="subcellular location">
    <subcellularLocation>
        <location evidence="1">Membrane</location>
        <topology evidence="1">Multi-pass membrane protein</topology>
    </subcellularLocation>
</comment>
<keyword evidence="4 6" id="KW-1133">Transmembrane helix</keyword>
<feature type="transmembrane region" description="Helical" evidence="6">
    <location>
        <begin position="44"/>
        <end position="63"/>
    </location>
</feature>
<reference evidence="7 8" key="1">
    <citation type="journal article" date="2014" name="Int. J. Syst. Evol. Microbiol.">
        <title>Complete genome sequence of Corynebacterium casei LMG S-19264T (=DSM 44701T), isolated from a smear-ripened cheese.</title>
        <authorList>
            <consortium name="US DOE Joint Genome Institute (JGI-PGF)"/>
            <person name="Walter F."/>
            <person name="Albersmeier A."/>
            <person name="Kalinowski J."/>
            <person name="Ruckert C."/>
        </authorList>
    </citation>
    <scope>NUCLEOTIDE SEQUENCE [LARGE SCALE GENOMIC DNA]</scope>
    <source>
        <strain evidence="7 8">CGMCC 1.15358</strain>
    </source>
</reference>
<dbReference type="PANTHER" id="PTHR21716:SF16">
    <property type="entry name" value="BLL1467 PROTEIN"/>
    <property type="match status" value="1"/>
</dbReference>
<sequence length="403" mass="42905">MADDDQDRDQDREETNAQRLERLAGNAAAGPELGDRILGADLDLGRLASALLLMIGLGLFLALPFVLSIGSIVFLPLVTAVVLTILLSPLADKINAIGIPNVIASLLAVLIFIGVLVLAATAILQPAADLFDQVPQMLASIDKSFGQVRGQLDWINDLGKRFGELGGPKQGREVVVATPSMIERVALATPTVIIETLLTILMAFFMIEARVRMRHRLLLERAEFGASLKAARALREVQDRVASYILTVGLINLGVGVVAALGAWAIGLDAPIMWGGLAALLNFLPYIGPFAMTAILLLVGMGTADTILIGLVPAAAYLGLHTIEANAVTPAILGARFTMNPVVILIGISYFTWVWGVLGAVLSMPILITLMALFEHLGHPNIIGFLFGEPLFLRRGEGEETSA</sequence>
<feature type="transmembrane region" description="Helical" evidence="6">
    <location>
        <begin position="343"/>
        <end position="374"/>
    </location>
</feature>
<evidence type="ECO:0000256" key="3">
    <source>
        <dbReference type="ARBA" id="ARBA00022692"/>
    </source>
</evidence>
<proteinExistence type="inferred from homology"/>
<protein>
    <submittedName>
        <fullName evidence="7">AI-2E family transporter</fullName>
    </submittedName>
</protein>
<evidence type="ECO:0000256" key="5">
    <source>
        <dbReference type="ARBA" id="ARBA00023136"/>
    </source>
</evidence>